<evidence type="ECO:0000313" key="2">
    <source>
        <dbReference type="Proteomes" id="UP000015105"/>
    </source>
</evidence>
<dbReference type="EnsemblPlants" id="AET7Gv20539500.52">
    <property type="protein sequence ID" value="AET7Gv20539500.52"/>
    <property type="gene ID" value="AET7Gv20539500"/>
</dbReference>
<protein>
    <submittedName>
        <fullName evidence="1">Uncharacterized protein</fullName>
    </submittedName>
</protein>
<keyword evidence="2" id="KW-1185">Reference proteome</keyword>
<organism evidence="1 2">
    <name type="scientific">Aegilops tauschii subsp. strangulata</name>
    <name type="common">Goatgrass</name>
    <dbReference type="NCBI Taxonomy" id="200361"/>
    <lineage>
        <taxon>Eukaryota</taxon>
        <taxon>Viridiplantae</taxon>
        <taxon>Streptophyta</taxon>
        <taxon>Embryophyta</taxon>
        <taxon>Tracheophyta</taxon>
        <taxon>Spermatophyta</taxon>
        <taxon>Magnoliopsida</taxon>
        <taxon>Liliopsida</taxon>
        <taxon>Poales</taxon>
        <taxon>Poaceae</taxon>
        <taxon>BOP clade</taxon>
        <taxon>Pooideae</taxon>
        <taxon>Triticodae</taxon>
        <taxon>Triticeae</taxon>
        <taxon>Triticinae</taxon>
        <taxon>Aegilops</taxon>
    </lineage>
</organism>
<proteinExistence type="predicted"/>
<reference evidence="1" key="4">
    <citation type="submission" date="2019-03" db="UniProtKB">
        <authorList>
            <consortium name="EnsemblPlants"/>
        </authorList>
    </citation>
    <scope>IDENTIFICATION</scope>
</reference>
<accession>A0A453RCU1</accession>
<reference evidence="1" key="5">
    <citation type="journal article" date="2021" name="G3 (Bethesda)">
        <title>Aegilops tauschii genome assembly Aet v5.0 features greater sequence contiguity and improved annotation.</title>
        <authorList>
            <person name="Wang L."/>
            <person name="Zhu T."/>
            <person name="Rodriguez J.C."/>
            <person name="Deal K.R."/>
            <person name="Dubcovsky J."/>
            <person name="McGuire P.E."/>
            <person name="Lux T."/>
            <person name="Spannagl M."/>
            <person name="Mayer K.F.X."/>
            <person name="Baldrich P."/>
            <person name="Meyers B.C."/>
            <person name="Huo N."/>
            <person name="Gu Y.Q."/>
            <person name="Zhou H."/>
            <person name="Devos K.M."/>
            <person name="Bennetzen J.L."/>
            <person name="Unver T."/>
            <person name="Budak H."/>
            <person name="Gulick P.J."/>
            <person name="Galiba G."/>
            <person name="Kalapos B."/>
            <person name="Nelson D.R."/>
            <person name="Li P."/>
            <person name="You F.M."/>
            <person name="Luo M.C."/>
            <person name="Dvorak J."/>
        </authorList>
    </citation>
    <scope>NUCLEOTIDE SEQUENCE [LARGE SCALE GENOMIC DNA]</scope>
    <source>
        <strain evidence="1">cv. AL8/78</strain>
    </source>
</reference>
<dbReference type="Pfam" id="PF20168">
    <property type="entry name" value="PDS5"/>
    <property type="match status" value="1"/>
</dbReference>
<reference evidence="2" key="2">
    <citation type="journal article" date="2017" name="Nat. Plants">
        <title>The Aegilops tauschii genome reveals multiple impacts of transposons.</title>
        <authorList>
            <person name="Zhao G."/>
            <person name="Zou C."/>
            <person name="Li K."/>
            <person name="Wang K."/>
            <person name="Li T."/>
            <person name="Gao L."/>
            <person name="Zhang X."/>
            <person name="Wang H."/>
            <person name="Yang Z."/>
            <person name="Liu X."/>
            <person name="Jiang W."/>
            <person name="Mao L."/>
            <person name="Kong X."/>
            <person name="Jiao Y."/>
            <person name="Jia J."/>
        </authorList>
    </citation>
    <scope>NUCLEOTIDE SEQUENCE [LARGE SCALE GENOMIC DNA]</scope>
    <source>
        <strain evidence="2">cv. AL8/78</strain>
    </source>
</reference>
<dbReference type="AlphaFoldDB" id="A0A453RCU1"/>
<reference evidence="1" key="3">
    <citation type="journal article" date="2017" name="Nature">
        <title>Genome sequence of the progenitor of the wheat D genome Aegilops tauschii.</title>
        <authorList>
            <person name="Luo M.C."/>
            <person name="Gu Y.Q."/>
            <person name="Puiu D."/>
            <person name="Wang H."/>
            <person name="Twardziok S.O."/>
            <person name="Deal K.R."/>
            <person name="Huo N."/>
            <person name="Zhu T."/>
            <person name="Wang L."/>
            <person name="Wang Y."/>
            <person name="McGuire P.E."/>
            <person name="Liu S."/>
            <person name="Long H."/>
            <person name="Ramasamy R.K."/>
            <person name="Rodriguez J.C."/>
            <person name="Van S.L."/>
            <person name="Yuan L."/>
            <person name="Wang Z."/>
            <person name="Xia Z."/>
            <person name="Xiao L."/>
            <person name="Anderson O.D."/>
            <person name="Ouyang S."/>
            <person name="Liang Y."/>
            <person name="Zimin A.V."/>
            <person name="Pertea G."/>
            <person name="Qi P."/>
            <person name="Bennetzen J.L."/>
            <person name="Dai X."/>
            <person name="Dawson M.W."/>
            <person name="Muller H.G."/>
            <person name="Kugler K."/>
            <person name="Rivarola-Duarte L."/>
            <person name="Spannagl M."/>
            <person name="Mayer K.F.X."/>
            <person name="Lu F.H."/>
            <person name="Bevan M.W."/>
            <person name="Leroy P."/>
            <person name="Li P."/>
            <person name="You F.M."/>
            <person name="Sun Q."/>
            <person name="Liu Z."/>
            <person name="Lyons E."/>
            <person name="Wicker T."/>
            <person name="Salzberg S.L."/>
            <person name="Devos K.M."/>
            <person name="Dvorak J."/>
        </authorList>
    </citation>
    <scope>NUCLEOTIDE SEQUENCE [LARGE SCALE GENOMIC DNA]</scope>
    <source>
        <strain evidence="1">cv. AL8/78</strain>
    </source>
</reference>
<dbReference type="Gramene" id="AET7Gv20539500.52">
    <property type="protein sequence ID" value="AET7Gv20539500.52"/>
    <property type="gene ID" value="AET7Gv20539500"/>
</dbReference>
<name>A0A453RCU1_AEGTS</name>
<reference evidence="2" key="1">
    <citation type="journal article" date="2014" name="Science">
        <title>Ancient hybridizations among the ancestral genomes of bread wheat.</title>
        <authorList>
            <consortium name="International Wheat Genome Sequencing Consortium,"/>
            <person name="Marcussen T."/>
            <person name="Sandve S.R."/>
            <person name="Heier L."/>
            <person name="Spannagl M."/>
            <person name="Pfeifer M."/>
            <person name="Jakobsen K.S."/>
            <person name="Wulff B.B."/>
            <person name="Steuernagel B."/>
            <person name="Mayer K.F."/>
            <person name="Olsen O.A."/>
        </authorList>
    </citation>
    <scope>NUCLEOTIDE SEQUENCE [LARGE SCALE GENOMIC DNA]</scope>
    <source>
        <strain evidence="2">cv. AL8/78</strain>
    </source>
</reference>
<dbReference type="Proteomes" id="UP000015105">
    <property type="component" value="Chromosome 7D"/>
</dbReference>
<sequence>IYKLYCLKGSDSSTNSDNFEWIPGKILRCIYDKDFRPESIESVLCASLFPPEFPTKERVKHWVIAATHFDKVEMKALEQILLQKQRLQQEMLKYMSLRQTSQEDAADLQKRILGCFRSMSRLFSDAVKAEEHLTMLHQLKDENIWKMFASLLDCATTFNNAWSIRVDLLKSLGEKHELYDFVSTLSMRCSYLLVNKEYVKEILSAASEQKSVGNTKLISSCMDLLTAISSFFPSLLSGFEEDIIELLKEDNEVLKEGIAHVLSKAGGNIREQLASSRCSCLKVLHFVHYFTLFWNSYGATYHDYGTKLLYLPFSALLLFC</sequence>
<evidence type="ECO:0000313" key="1">
    <source>
        <dbReference type="EnsemblPlants" id="AET7Gv20539500.52"/>
    </source>
</evidence>
<dbReference type="InterPro" id="IPR016024">
    <property type="entry name" value="ARM-type_fold"/>
</dbReference>
<dbReference type="SUPFAM" id="SSF48371">
    <property type="entry name" value="ARM repeat"/>
    <property type="match status" value="1"/>
</dbReference>